<organism evidence="1 2">
    <name type="scientific">Gibberella intermedia</name>
    <name type="common">Bulb rot disease fungus</name>
    <name type="synonym">Fusarium proliferatum</name>
    <dbReference type="NCBI Taxonomy" id="948311"/>
    <lineage>
        <taxon>Eukaryota</taxon>
        <taxon>Fungi</taxon>
        <taxon>Dikarya</taxon>
        <taxon>Ascomycota</taxon>
        <taxon>Pezizomycotina</taxon>
        <taxon>Sordariomycetes</taxon>
        <taxon>Hypocreomycetidae</taxon>
        <taxon>Hypocreales</taxon>
        <taxon>Nectriaceae</taxon>
        <taxon>Fusarium</taxon>
        <taxon>Fusarium fujikuroi species complex</taxon>
    </lineage>
</organism>
<protein>
    <submittedName>
        <fullName evidence="1">Uncharacterized protein</fullName>
    </submittedName>
</protein>
<accession>A0A420S2F5</accession>
<evidence type="ECO:0000313" key="1">
    <source>
        <dbReference type="EMBL" id="RKL23433.1"/>
    </source>
</evidence>
<evidence type="ECO:0000313" key="2">
    <source>
        <dbReference type="Proteomes" id="UP000283569"/>
    </source>
</evidence>
<dbReference type="EMBL" id="MRDB01000109">
    <property type="protein sequence ID" value="RKL23433.1"/>
    <property type="molecule type" value="Genomic_DNA"/>
</dbReference>
<dbReference type="Proteomes" id="UP000283569">
    <property type="component" value="Unassembled WGS sequence"/>
</dbReference>
<reference evidence="1 2" key="1">
    <citation type="journal article" date="2018" name="Sci. Rep.">
        <title>Characterisation of pathogen-specific regions and novel effector candidates in Fusarium oxysporum f. sp. cepae.</title>
        <authorList>
            <person name="Armitage A.D."/>
            <person name="Taylor A."/>
            <person name="Sobczyk M.K."/>
            <person name="Baxter L."/>
            <person name="Greenfield B.P."/>
            <person name="Bates H.J."/>
            <person name="Wilson F."/>
            <person name="Jackson A.C."/>
            <person name="Ott S."/>
            <person name="Harrison R.J."/>
            <person name="Clarkson J.P."/>
        </authorList>
    </citation>
    <scope>NUCLEOTIDE SEQUENCE [LARGE SCALE GENOMIC DNA]</scope>
    <source>
        <strain evidence="1 2">Fp_A8</strain>
    </source>
</reference>
<sequence>MTSTEPIRQVIGQRSVPLPHFSTYPTPCDIANLPQRLWLQLSGQDSYKRLRKEIREGNIEDIVLASLAYFAFDAHKQRCDDLQHQMDVPRRELKKLLNDETAAINKALHNPAWAHDVVDLWEKINIRYP</sequence>
<name>A0A420S2F5_GIBIN</name>
<comment type="caution">
    <text evidence="1">The sequence shown here is derived from an EMBL/GenBank/DDBJ whole genome shotgun (WGS) entry which is preliminary data.</text>
</comment>
<gene>
    <name evidence="1" type="ORF">BFJ72_g14500</name>
</gene>
<dbReference type="AlphaFoldDB" id="A0A420S2F5"/>
<proteinExistence type="predicted"/>